<dbReference type="Gene3D" id="3.40.50.1000">
    <property type="entry name" value="HAD superfamily/HAD-like"/>
    <property type="match status" value="1"/>
</dbReference>
<gene>
    <name evidence="1" type="ORF">IAA84_03305</name>
</gene>
<reference evidence="1" key="2">
    <citation type="journal article" date="2021" name="PeerJ">
        <title>Extensive microbial diversity within the chicken gut microbiome revealed by metagenomics and culture.</title>
        <authorList>
            <person name="Gilroy R."/>
            <person name="Ravi A."/>
            <person name="Getino M."/>
            <person name="Pursley I."/>
            <person name="Horton D.L."/>
            <person name="Alikhan N.F."/>
            <person name="Baker D."/>
            <person name="Gharbi K."/>
            <person name="Hall N."/>
            <person name="Watson M."/>
            <person name="Adriaenssens E.M."/>
            <person name="Foster-Nyarko E."/>
            <person name="Jarju S."/>
            <person name="Secka A."/>
            <person name="Antonio M."/>
            <person name="Oren A."/>
            <person name="Chaudhuri R.R."/>
            <person name="La Ragione R."/>
            <person name="Hildebrand F."/>
            <person name="Pallen M.J."/>
        </authorList>
    </citation>
    <scope>NUCLEOTIDE SEQUENCE</scope>
    <source>
        <strain evidence="1">13766</strain>
    </source>
</reference>
<dbReference type="AlphaFoldDB" id="A0A9D1G033"/>
<dbReference type="PROSITE" id="PS01229">
    <property type="entry name" value="COF_2"/>
    <property type="match status" value="1"/>
</dbReference>
<dbReference type="PANTHER" id="PTHR10000:SF8">
    <property type="entry name" value="HAD SUPERFAMILY HYDROLASE-LIKE, TYPE 3"/>
    <property type="match status" value="1"/>
</dbReference>
<dbReference type="InterPro" id="IPR023214">
    <property type="entry name" value="HAD_sf"/>
</dbReference>
<accession>A0A9D1G033</accession>
<dbReference type="Pfam" id="PF08282">
    <property type="entry name" value="Hydrolase_3"/>
    <property type="match status" value="1"/>
</dbReference>
<dbReference type="NCBIfam" id="TIGR00099">
    <property type="entry name" value="Cof-subfamily"/>
    <property type="match status" value="1"/>
</dbReference>
<dbReference type="Proteomes" id="UP000824140">
    <property type="component" value="Unassembled WGS sequence"/>
</dbReference>
<dbReference type="SFLD" id="SFLDG01140">
    <property type="entry name" value="C2.B:_Phosphomannomutase_and_P"/>
    <property type="match status" value="1"/>
</dbReference>
<name>A0A9D1G033_9FIRM</name>
<protein>
    <submittedName>
        <fullName evidence="1">HAD family phosphatase</fullName>
    </submittedName>
</protein>
<dbReference type="EMBL" id="DVJN01000063">
    <property type="protein sequence ID" value="HIS92025.1"/>
    <property type="molecule type" value="Genomic_DNA"/>
</dbReference>
<dbReference type="InterPro" id="IPR000150">
    <property type="entry name" value="Cof"/>
</dbReference>
<reference evidence="1" key="1">
    <citation type="submission" date="2020-10" db="EMBL/GenBank/DDBJ databases">
        <authorList>
            <person name="Gilroy R."/>
        </authorList>
    </citation>
    <scope>NUCLEOTIDE SEQUENCE</scope>
    <source>
        <strain evidence="1">13766</strain>
    </source>
</reference>
<dbReference type="SUPFAM" id="SSF56784">
    <property type="entry name" value="HAD-like"/>
    <property type="match status" value="1"/>
</dbReference>
<dbReference type="InterPro" id="IPR036412">
    <property type="entry name" value="HAD-like_sf"/>
</dbReference>
<organism evidence="1 2">
    <name type="scientific">Candidatus Alectryocaccomicrobium excrementavium</name>
    <dbReference type="NCBI Taxonomy" id="2840668"/>
    <lineage>
        <taxon>Bacteria</taxon>
        <taxon>Bacillati</taxon>
        <taxon>Bacillota</taxon>
        <taxon>Clostridia</taxon>
        <taxon>Candidatus Alectryocaccomicrobium</taxon>
    </lineage>
</organism>
<dbReference type="Gene3D" id="3.30.1240.10">
    <property type="match status" value="1"/>
</dbReference>
<proteinExistence type="predicted"/>
<dbReference type="GO" id="GO:0016791">
    <property type="term" value="F:phosphatase activity"/>
    <property type="evidence" value="ECO:0007669"/>
    <property type="project" value="TreeGrafter"/>
</dbReference>
<comment type="caution">
    <text evidence="1">The sequence shown here is derived from an EMBL/GenBank/DDBJ whole genome shotgun (WGS) entry which is preliminary data.</text>
</comment>
<evidence type="ECO:0000313" key="1">
    <source>
        <dbReference type="EMBL" id="HIS92025.1"/>
    </source>
</evidence>
<sequence>MAFWRPRLIALDIDGTMLDPASALTNATLRAIQMAREKGAHIVLCSGRYFPGVRAIAWQARLDGILIVGNGAQIRTADGAILFHRGLDPVPCRAIAGFAEKWGLCCNLYAADRIYFNRDNRVIDAYVKLNREVPPEYCCAYCSMPDLRTAIEEYAGAILKMEVLSLPGEALPELLSLSRSYPQIAYEGNLQSSVEIHAAGVDKGTGLRWAAEYYGIPLESTMAFGDGDNDIPMLRMAHIGVAMQNGTLAVQNAADAIAPDNANDGVARMIYQYYM</sequence>
<dbReference type="NCBIfam" id="TIGR01484">
    <property type="entry name" value="HAD-SF-IIB"/>
    <property type="match status" value="1"/>
</dbReference>
<dbReference type="PANTHER" id="PTHR10000">
    <property type="entry name" value="PHOSPHOSERINE PHOSPHATASE"/>
    <property type="match status" value="1"/>
</dbReference>
<dbReference type="GO" id="GO:0005829">
    <property type="term" value="C:cytosol"/>
    <property type="evidence" value="ECO:0007669"/>
    <property type="project" value="TreeGrafter"/>
</dbReference>
<dbReference type="InterPro" id="IPR006379">
    <property type="entry name" value="HAD-SF_hydro_IIB"/>
</dbReference>
<dbReference type="CDD" id="cd07516">
    <property type="entry name" value="HAD_Pase"/>
    <property type="match status" value="1"/>
</dbReference>
<dbReference type="SFLD" id="SFLDS00003">
    <property type="entry name" value="Haloacid_Dehalogenase"/>
    <property type="match status" value="1"/>
</dbReference>
<evidence type="ECO:0000313" key="2">
    <source>
        <dbReference type="Proteomes" id="UP000824140"/>
    </source>
</evidence>
<dbReference type="GO" id="GO:0000287">
    <property type="term" value="F:magnesium ion binding"/>
    <property type="evidence" value="ECO:0007669"/>
    <property type="project" value="TreeGrafter"/>
</dbReference>